<feature type="region of interest" description="Disordered" evidence="5">
    <location>
        <begin position="79"/>
        <end position="117"/>
    </location>
</feature>
<evidence type="ECO:0000256" key="1">
    <source>
        <dbReference type="ARBA" id="ARBA00004141"/>
    </source>
</evidence>
<dbReference type="InterPro" id="IPR018108">
    <property type="entry name" value="MCP_transmembrane"/>
</dbReference>
<evidence type="ECO:0000256" key="3">
    <source>
        <dbReference type="ARBA" id="ARBA00023136"/>
    </source>
</evidence>
<dbReference type="InterPro" id="IPR043898">
    <property type="entry name" value="FANCL_d2"/>
</dbReference>
<dbReference type="Pfam" id="PF18891">
    <property type="entry name" value="FANCL_d3"/>
    <property type="match status" value="1"/>
</dbReference>
<dbReference type="InterPro" id="IPR044037">
    <property type="entry name" value="FANCL_d3"/>
</dbReference>
<evidence type="ECO:0000259" key="7">
    <source>
        <dbReference type="Pfam" id="PF18890"/>
    </source>
</evidence>
<dbReference type="InterPro" id="IPR043003">
    <property type="entry name" value="FANCL_d3_sf"/>
</dbReference>
<keyword evidence="2 4" id="KW-0812">Transmembrane</keyword>
<feature type="repeat" description="Solcar" evidence="4">
    <location>
        <begin position="386"/>
        <end position="479"/>
    </location>
</feature>
<dbReference type="InterPro" id="IPR023395">
    <property type="entry name" value="MCP_dom_sf"/>
</dbReference>
<keyword evidence="10" id="KW-1185">Reference proteome</keyword>
<feature type="compositionally biased region" description="Low complexity" evidence="5">
    <location>
        <begin position="81"/>
        <end position="111"/>
    </location>
</feature>
<dbReference type="Pfam" id="PF00153">
    <property type="entry name" value="Mito_carr"/>
    <property type="match status" value="2"/>
</dbReference>
<keyword evidence="3 4" id="KW-0472">Membrane</keyword>
<dbReference type="SUPFAM" id="SSF103506">
    <property type="entry name" value="Mitochondrial carrier"/>
    <property type="match status" value="1"/>
</dbReference>
<dbReference type="CDD" id="cd23831">
    <property type="entry name" value="DRWD-N_FANCL"/>
    <property type="match status" value="1"/>
</dbReference>
<sequence length="683" mass="73403">MQEARLEQLATVAPLLLPLDAAGTVFEGYVAPSAHAHAAHRPPASLWLRVSGLTPGAPSLRGAHLEVNGELAELLGVGGSEQHAAGQQQQQQRQREQQPGAAQHPAGQPSQLGGSSGARQLLAQRLEEAPSLPAFLVELQNMVDQASLAAAQQAQAAAARPASFYSRLKAELDSIGWRHVSSLSDDLSHLKLVATDAAGRRHELRLTLPPAYPATPPAAAADLPAAFEPRWAAGSGLADVLQQFEAALALHQLAWDSLDDLDRHAWVIEPTAAPRSVLYRRIALGSHVSLALTLDVQHPGLVPLDCRFMGSEAAVAPLRQRLHDNRGLWQEGRLLRLNLEAVLELQLPQRQGADAEDVSADCAICYAYRLPPADESAAAAGEEGDAPEINCDNPSCGKPFHRRCLVEWLNSAKVRLQIQARGAGKPKYHGILGTVRTVAADEGAAALWKGLAPGRPSTTTEKGPASPFRCMQYEPVKQRLPAKEQGKTSFLTKVRMQAEAKLPPGVPRRYPSALQAYLIIARQGSRCCVCCWALKQLQPRRSFCYSLWQEGVSALWTGLGPNIARNVAVSTSALASYDQIKETLIKMGLFGDTLACHLASSVCAGFLSTVCGSPFDVVKSRMMSAAPGVYSGVADAFVKTLRNDGPLAFYNGFTTNWARLGTYNVVLFVTLEQMKALIHAAKK</sequence>
<dbReference type="SMART" id="SM01197">
    <property type="entry name" value="FANCL_C"/>
    <property type="match status" value="1"/>
</dbReference>
<dbReference type="AlphaFoldDB" id="A0AAD5DV35"/>
<proteinExistence type="predicted"/>
<evidence type="ECO:0000256" key="5">
    <source>
        <dbReference type="SAM" id="MobiDB-lite"/>
    </source>
</evidence>
<organism evidence="9 10">
    <name type="scientific">Chlorella ohadii</name>
    <dbReference type="NCBI Taxonomy" id="2649997"/>
    <lineage>
        <taxon>Eukaryota</taxon>
        <taxon>Viridiplantae</taxon>
        <taxon>Chlorophyta</taxon>
        <taxon>core chlorophytes</taxon>
        <taxon>Trebouxiophyceae</taxon>
        <taxon>Chlorellales</taxon>
        <taxon>Chlorellaceae</taxon>
        <taxon>Chlorella clade</taxon>
        <taxon>Chlorella</taxon>
    </lineage>
</organism>
<dbReference type="PANTHER" id="PTHR13206">
    <property type="entry name" value="UBIQUITIN LIGASE PROTEIN PHF9 FANCONI ANEMIA GROUP L PROTEIN"/>
    <property type="match status" value="1"/>
</dbReference>
<evidence type="ECO:0000313" key="10">
    <source>
        <dbReference type="Proteomes" id="UP001205105"/>
    </source>
</evidence>
<feature type="domain" description="FANCL UBC-like" evidence="7">
    <location>
        <begin position="163"/>
        <end position="248"/>
    </location>
</feature>
<protein>
    <submittedName>
        <fullName evidence="9">Uncharacterized protein</fullName>
    </submittedName>
</protein>
<dbReference type="Pfam" id="PF11793">
    <property type="entry name" value="FANCL_C"/>
    <property type="match status" value="1"/>
</dbReference>
<name>A0AAD5DV35_9CHLO</name>
<dbReference type="GO" id="GO:0016020">
    <property type="term" value="C:membrane"/>
    <property type="evidence" value="ECO:0007669"/>
    <property type="project" value="UniProtKB-SubCell"/>
</dbReference>
<dbReference type="InterPro" id="IPR026850">
    <property type="entry name" value="FANCL_C"/>
</dbReference>
<evidence type="ECO:0000259" key="8">
    <source>
        <dbReference type="Pfam" id="PF18891"/>
    </source>
</evidence>
<evidence type="ECO:0000313" key="9">
    <source>
        <dbReference type="EMBL" id="KAI7842670.1"/>
    </source>
</evidence>
<dbReference type="Pfam" id="PF18890">
    <property type="entry name" value="FANCL_d2"/>
    <property type="match status" value="1"/>
</dbReference>
<gene>
    <name evidence="9" type="ORF">COHA_003602</name>
</gene>
<dbReference type="Gene3D" id="3.10.110.20">
    <property type="entry name" value="RWD domain-like"/>
    <property type="match status" value="1"/>
</dbReference>
<dbReference type="Gene3D" id="1.50.40.10">
    <property type="entry name" value="Mitochondrial carrier domain"/>
    <property type="match status" value="1"/>
</dbReference>
<dbReference type="GO" id="GO:0036297">
    <property type="term" value="P:interstrand cross-link repair"/>
    <property type="evidence" value="ECO:0007669"/>
    <property type="project" value="InterPro"/>
</dbReference>
<dbReference type="Gene3D" id="3.30.40.10">
    <property type="entry name" value="Zinc/RING finger domain, C3HC4 (zinc finger)"/>
    <property type="match status" value="1"/>
</dbReference>
<dbReference type="CDD" id="cd23832">
    <property type="entry name" value="DRWD-C_FANCL"/>
    <property type="match status" value="1"/>
</dbReference>
<feature type="domain" description="FANCL UBC-like" evidence="8">
    <location>
        <begin position="255"/>
        <end position="350"/>
    </location>
</feature>
<evidence type="ECO:0000256" key="4">
    <source>
        <dbReference type="PROSITE-ProRule" id="PRU00282"/>
    </source>
</evidence>
<dbReference type="GO" id="GO:0006513">
    <property type="term" value="P:protein monoubiquitination"/>
    <property type="evidence" value="ECO:0007669"/>
    <property type="project" value="TreeGrafter"/>
</dbReference>
<dbReference type="GO" id="GO:0043240">
    <property type="term" value="C:Fanconi anaemia nuclear complex"/>
    <property type="evidence" value="ECO:0007669"/>
    <property type="project" value="InterPro"/>
</dbReference>
<dbReference type="InterPro" id="IPR026848">
    <property type="entry name" value="Fancl"/>
</dbReference>
<comment type="caution">
    <text evidence="9">The sequence shown here is derived from an EMBL/GenBank/DDBJ whole genome shotgun (WGS) entry which is preliminary data.</text>
</comment>
<dbReference type="InterPro" id="IPR013083">
    <property type="entry name" value="Znf_RING/FYVE/PHD"/>
</dbReference>
<dbReference type="Gene3D" id="3.10.110.10">
    <property type="entry name" value="Ubiquitin Conjugating Enzyme"/>
    <property type="match status" value="1"/>
</dbReference>
<dbReference type="Proteomes" id="UP001205105">
    <property type="component" value="Unassembled WGS sequence"/>
</dbReference>
<accession>A0AAD5DV35</accession>
<feature type="domain" description="FANCL C-terminal" evidence="6">
    <location>
        <begin position="360"/>
        <end position="413"/>
    </location>
</feature>
<reference evidence="9" key="1">
    <citation type="submission" date="2020-11" db="EMBL/GenBank/DDBJ databases">
        <title>Chlorella ohadii genome sequencing and assembly.</title>
        <authorList>
            <person name="Murik O."/>
            <person name="Treves H."/>
            <person name="Kedem I."/>
            <person name="Shotland Y."/>
            <person name="Kaplan A."/>
        </authorList>
    </citation>
    <scope>NUCLEOTIDE SEQUENCE</scope>
    <source>
        <strain evidence="9">1</strain>
    </source>
</reference>
<dbReference type="EMBL" id="JADXDR010000049">
    <property type="protein sequence ID" value="KAI7842670.1"/>
    <property type="molecule type" value="Genomic_DNA"/>
</dbReference>
<dbReference type="PROSITE" id="PS50920">
    <property type="entry name" value="SOLCAR"/>
    <property type="match status" value="2"/>
</dbReference>
<dbReference type="GO" id="GO:0061630">
    <property type="term" value="F:ubiquitin protein ligase activity"/>
    <property type="evidence" value="ECO:0007669"/>
    <property type="project" value="TreeGrafter"/>
</dbReference>
<evidence type="ECO:0000256" key="2">
    <source>
        <dbReference type="ARBA" id="ARBA00022692"/>
    </source>
</evidence>
<dbReference type="InterPro" id="IPR016135">
    <property type="entry name" value="UBQ-conjugating_enzyme/RWD"/>
</dbReference>
<comment type="subcellular location">
    <subcellularLocation>
        <location evidence="1">Membrane</location>
        <topology evidence="1">Multi-pass membrane protein</topology>
    </subcellularLocation>
</comment>
<evidence type="ECO:0000259" key="6">
    <source>
        <dbReference type="Pfam" id="PF11793"/>
    </source>
</evidence>
<feature type="repeat" description="Solcar" evidence="4">
    <location>
        <begin position="592"/>
        <end position="677"/>
    </location>
</feature>
<dbReference type="PANTHER" id="PTHR13206:SF0">
    <property type="entry name" value="E3 UBIQUITIN-PROTEIN LIGASE FANCL"/>
    <property type="match status" value="1"/>
</dbReference>